<dbReference type="EMBL" id="PDSL01000019">
    <property type="protein sequence ID" value="PIE34460.1"/>
    <property type="molecule type" value="Genomic_DNA"/>
</dbReference>
<dbReference type="InterPro" id="IPR027417">
    <property type="entry name" value="P-loop_NTPase"/>
</dbReference>
<dbReference type="InterPro" id="IPR005662">
    <property type="entry name" value="GTPase_Era-like"/>
</dbReference>
<dbReference type="Pfam" id="PF00350">
    <property type="entry name" value="Dynamin_N"/>
    <property type="match status" value="1"/>
</dbReference>
<comment type="caution">
    <text evidence="2">The sequence shown here is derived from an EMBL/GenBank/DDBJ whole genome shotgun (WGS) entry which is preliminary data.</text>
</comment>
<name>A0A2G6KGE3_9ACTN</name>
<feature type="domain" description="Dynamin N-terminal" evidence="1">
    <location>
        <begin position="76"/>
        <end position="200"/>
    </location>
</feature>
<dbReference type="InterPro" id="IPR045063">
    <property type="entry name" value="Dynamin_N"/>
</dbReference>
<evidence type="ECO:0000259" key="1">
    <source>
        <dbReference type="Pfam" id="PF00350"/>
    </source>
</evidence>
<sequence>MSPLTRPLVANSQGLSSWSMTRSSDALHELNVMLGALESSPATRPRVRAMASDLRRLITHSLIPRSGDHSRPVLAVIAGSTGSGKSTIVNSLVGADISPVGIVRPTTATPVVVCHPDDLDWFITTTDPDGLLPDMPRSIGAQPESGHLHLVASSRLPSGLALIDAPDIDSVVTSHHELAGQLIDSADVWLIVTTAHRYADAAPWVYLRRAGQRRIRLGVVVNRLPGDGGDTIIDHLTAQLATDEVAVDTMVTIPELQRHVGGHLDSSLVAPIAAWLMTIVTDRAHNNRFVTERAAKLDVVVAEQVNALAVELEAHHAIVDHLHTLSHRHYDRAQHEMVLGRAVEWNTAPLERWSERVTGMTSVTSLKSGTTLISDKVGSVATGRLGPTSAAVRRLIHNLEVIVHHALDTASARTLKAWTDLDDSLDGRAGADLTRSDLSRQIIAILSDWAGSVRTMVKRELGGITLAGQSLAWGSGDLALAVMLVTLASPRSSTGSAVVGAAHHVVDAVFDDETTSSLIHRSERSLDGHLTTLFDAERSRHDRLVDPGSVSPARLREWGR</sequence>
<evidence type="ECO:0000313" key="2">
    <source>
        <dbReference type="EMBL" id="PIE34460.1"/>
    </source>
</evidence>
<dbReference type="Proteomes" id="UP000230914">
    <property type="component" value="Unassembled WGS sequence"/>
</dbReference>
<reference evidence="2 3" key="1">
    <citation type="submission" date="2017-10" db="EMBL/GenBank/DDBJ databases">
        <title>Novel microbial diversity and functional potential in the marine mammal oral microbiome.</title>
        <authorList>
            <person name="Dudek N.K."/>
            <person name="Sun C.L."/>
            <person name="Burstein D."/>
            <person name="Kantor R.S."/>
            <person name="Aliaga Goltsman D.S."/>
            <person name="Bik E.M."/>
            <person name="Thomas B.C."/>
            <person name="Banfield J.F."/>
            <person name="Relman D.A."/>
        </authorList>
    </citation>
    <scope>NUCLEOTIDE SEQUENCE [LARGE SCALE GENOMIC DNA]</scope>
    <source>
        <strain evidence="2">DOLJORAL78_61_10</strain>
    </source>
</reference>
<accession>A0A2G6KGE3</accession>
<dbReference type="PANTHER" id="PTHR42698">
    <property type="entry name" value="GTPASE ERA"/>
    <property type="match status" value="1"/>
</dbReference>
<protein>
    <recommendedName>
        <fullName evidence="1">Dynamin N-terminal domain-containing protein</fullName>
    </recommendedName>
</protein>
<dbReference type="PANTHER" id="PTHR42698:SF1">
    <property type="entry name" value="GTPASE ERA, MITOCHONDRIAL"/>
    <property type="match status" value="1"/>
</dbReference>
<dbReference type="Gene3D" id="3.40.50.300">
    <property type="entry name" value="P-loop containing nucleotide triphosphate hydrolases"/>
    <property type="match status" value="1"/>
</dbReference>
<dbReference type="GO" id="GO:0019843">
    <property type="term" value="F:rRNA binding"/>
    <property type="evidence" value="ECO:0007669"/>
    <property type="project" value="TreeGrafter"/>
</dbReference>
<organism evidence="2 3">
    <name type="scientific">Ilumatobacter coccineus</name>
    <dbReference type="NCBI Taxonomy" id="467094"/>
    <lineage>
        <taxon>Bacteria</taxon>
        <taxon>Bacillati</taxon>
        <taxon>Actinomycetota</taxon>
        <taxon>Acidimicrobiia</taxon>
        <taxon>Acidimicrobiales</taxon>
        <taxon>Ilumatobacteraceae</taxon>
        <taxon>Ilumatobacter</taxon>
    </lineage>
</organism>
<evidence type="ECO:0000313" key="3">
    <source>
        <dbReference type="Proteomes" id="UP000230914"/>
    </source>
</evidence>
<dbReference type="GO" id="GO:0043024">
    <property type="term" value="F:ribosomal small subunit binding"/>
    <property type="evidence" value="ECO:0007669"/>
    <property type="project" value="TreeGrafter"/>
</dbReference>
<dbReference type="SUPFAM" id="SSF52540">
    <property type="entry name" value="P-loop containing nucleoside triphosphate hydrolases"/>
    <property type="match status" value="1"/>
</dbReference>
<dbReference type="GO" id="GO:0005829">
    <property type="term" value="C:cytosol"/>
    <property type="evidence" value="ECO:0007669"/>
    <property type="project" value="TreeGrafter"/>
</dbReference>
<dbReference type="GO" id="GO:0005525">
    <property type="term" value="F:GTP binding"/>
    <property type="evidence" value="ECO:0007669"/>
    <property type="project" value="InterPro"/>
</dbReference>
<gene>
    <name evidence="2" type="ORF">CSA55_00915</name>
</gene>
<dbReference type="AlphaFoldDB" id="A0A2G6KGE3"/>
<dbReference type="GO" id="GO:0000028">
    <property type="term" value="P:ribosomal small subunit assembly"/>
    <property type="evidence" value="ECO:0007669"/>
    <property type="project" value="TreeGrafter"/>
</dbReference>
<proteinExistence type="predicted"/>